<feature type="compositionally biased region" description="Acidic residues" evidence="1">
    <location>
        <begin position="35"/>
        <end position="46"/>
    </location>
</feature>
<reference evidence="3" key="1">
    <citation type="journal article" date="2019" name="Int. J. Syst. Evol. Microbiol.">
        <title>The Global Catalogue of Microorganisms (GCM) 10K type strain sequencing project: providing services to taxonomists for standard genome sequencing and annotation.</title>
        <authorList>
            <consortium name="The Broad Institute Genomics Platform"/>
            <consortium name="The Broad Institute Genome Sequencing Center for Infectious Disease"/>
            <person name="Wu L."/>
            <person name="Ma J."/>
        </authorList>
    </citation>
    <scope>NUCLEOTIDE SEQUENCE [LARGE SCALE GENOMIC DNA]</scope>
    <source>
        <strain evidence="3">JCM 11896</strain>
    </source>
</reference>
<dbReference type="InterPro" id="IPR007995">
    <property type="entry name" value="DUF742"/>
</dbReference>
<evidence type="ECO:0000256" key="1">
    <source>
        <dbReference type="SAM" id="MobiDB-lite"/>
    </source>
</evidence>
<accession>A0ABP4I807</accession>
<gene>
    <name evidence="2" type="ORF">GCM10009613_03690</name>
</gene>
<dbReference type="Proteomes" id="UP001501414">
    <property type="component" value="Unassembled WGS sequence"/>
</dbReference>
<dbReference type="PANTHER" id="PTHR36221">
    <property type="entry name" value="DUF742 DOMAIN-CONTAINING PROTEIN"/>
    <property type="match status" value="1"/>
</dbReference>
<keyword evidence="3" id="KW-1185">Reference proteome</keyword>
<feature type="compositionally biased region" description="Basic residues" evidence="1">
    <location>
        <begin position="60"/>
        <end position="70"/>
    </location>
</feature>
<evidence type="ECO:0000313" key="2">
    <source>
        <dbReference type="EMBL" id="GAA1380033.1"/>
    </source>
</evidence>
<comment type="caution">
    <text evidence="2">The sequence shown here is derived from an EMBL/GenBank/DDBJ whole genome shotgun (WGS) entry which is preliminary data.</text>
</comment>
<dbReference type="Pfam" id="PF05331">
    <property type="entry name" value="DUF742"/>
    <property type="match status" value="1"/>
</dbReference>
<evidence type="ECO:0008006" key="4">
    <source>
        <dbReference type="Google" id="ProtNLM"/>
    </source>
</evidence>
<proteinExistence type="predicted"/>
<feature type="region of interest" description="Disordered" evidence="1">
    <location>
        <begin position="1"/>
        <end position="131"/>
    </location>
</feature>
<organism evidence="2 3">
    <name type="scientific">Pseudonocardia kongjuensis</name>
    <dbReference type="NCBI Taxonomy" id="102227"/>
    <lineage>
        <taxon>Bacteria</taxon>
        <taxon>Bacillati</taxon>
        <taxon>Actinomycetota</taxon>
        <taxon>Actinomycetes</taxon>
        <taxon>Pseudonocardiales</taxon>
        <taxon>Pseudonocardiaceae</taxon>
        <taxon>Pseudonocardia</taxon>
    </lineage>
</organism>
<protein>
    <recommendedName>
        <fullName evidence="4">DUF742 domain-containing protein</fullName>
    </recommendedName>
</protein>
<dbReference type="PANTHER" id="PTHR36221:SF1">
    <property type="entry name" value="DUF742 DOMAIN-CONTAINING PROTEIN"/>
    <property type="match status" value="1"/>
</dbReference>
<name>A0ABP4I807_9PSEU</name>
<feature type="compositionally biased region" description="Basic and acidic residues" evidence="1">
    <location>
        <begin position="20"/>
        <end position="33"/>
    </location>
</feature>
<sequence>MAPSEIGRTGARFGARPSRHAPDPDHPHGRPAEAAEPEPPEPEADENLIGVTGARFGGHSAKRSRKTRKQRAAERAAAAERERTGNAGAAGAGSSTGPDPHPGTGSGPDPDAGFGTESDTAPLPVLGGTAEPAPQAAFTAVRPYVITGGRTRVRMELRLETLVSVRPVPGPAPVLGTEQAAVLSLCAQTRSVSEVAALAGIPLGVARVLIDDLAGEGRLTVHGVSSAEDGPSMALMDRVLSGLRNL</sequence>
<evidence type="ECO:0000313" key="3">
    <source>
        <dbReference type="Proteomes" id="UP001501414"/>
    </source>
</evidence>
<dbReference type="EMBL" id="BAAAJK010000001">
    <property type="protein sequence ID" value="GAA1380033.1"/>
    <property type="molecule type" value="Genomic_DNA"/>
</dbReference>
<dbReference type="RefSeq" id="WP_344017780.1">
    <property type="nucleotide sequence ID" value="NZ_BAAAJK010000001.1"/>
</dbReference>
<feature type="compositionally biased region" description="Basic and acidic residues" evidence="1">
    <location>
        <begin position="71"/>
        <end position="84"/>
    </location>
</feature>